<organism evidence="3 4">
    <name type="scientific">Raphanus sativus</name>
    <name type="common">Radish</name>
    <name type="synonym">Raphanus raphanistrum var. sativus</name>
    <dbReference type="NCBI Taxonomy" id="3726"/>
    <lineage>
        <taxon>Eukaryota</taxon>
        <taxon>Viridiplantae</taxon>
        <taxon>Streptophyta</taxon>
        <taxon>Embryophyta</taxon>
        <taxon>Tracheophyta</taxon>
        <taxon>Spermatophyta</taxon>
        <taxon>Magnoliopsida</taxon>
        <taxon>eudicotyledons</taxon>
        <taxon>Gunneridae</taxon>
        <taxon>Pentapetalae</taxon>
        <taxon>rosids</taxon>
        <taxon>malvids</taxon>
        <taxon>Brassicales</taxon>
        <taxon>Brassicaceae</taxon>
        <taxon>Brassiceae</taxon>
        <taxon>Raphanus</taxon>
    </lineage>
</organism>
<feature type="region of interest" description="Disordered" evidence="1">
    <location>
        <begin position="1"/>
        <end position="58"/>
    </location>
</feature>
<protein>
    <submittedName>
        <fullName evidence="4">Uncharacterized protein LOC130497684</fullName>
    </submittedName>
</protein>
<reference evidence="3" key="1">
    <citation type="journal article" date="2019" name="Database">
        <title>The radish genome database (RadishGD): an integrated information resource for radish genomics.</title>
        <authorList>
            <person name="Yu H.J."/>
            <person name="Baek S."/>
            <person name="Lee Y.J."/>
            <person name="Cho A."/>
            <person name="Mun J.H."/>
        </authorList>
    </citation>
    <scope>NUCLEOTIDE SEQUENCE [LARGE SCALE GENOMIC DNA]</scope>
    <source>
        <strain evidence="3">cv. WK10039</strain>
    </source>
</reference>
<keyword evidence="3" id="KW-1185">Reference proteome</keyword>
<feature type="compositionally biased region" description="Polar residues" evidence="1">
    <location>
        <begin position="1"/>
        <end position="10"/>
    </location>
</feature>
<dbReference type="KEGG" id="rsz:130497684"/>
<proteinExistence type="predicted"/>
<evidence type="ECO:0000259" key="2">
    <source>
        <dbReference type="Pfam" id="PF03732"/>
    </source>
</evidence>
<evidence type="ECO:0000256" key="1">
    <source>
        <dbReference type="SAM" id="MobiDB-lite"/>
    </source>
</evidence>
<evidence type="ECO:0000313" key="4">
    <source>
        <dbReference type="RefSeq" id="XP_056846670.1"/>
    </source>
</evidence>
<name>A0A9W3C562_RAPSA</name>
<dbReference type="InterPro" id="IPR005162">
    <property type="entry name" value="Retrotrans_gag_dom"/>
</dbReference>
<feature type="domain" description="Retrotransposon gag" evidence="2">
    <location>
        <begin position="101"/>
        <end position="191"/>
    </location>
</feature>
<dbReference type="GeneID" id="130497684"/>
<dbReference type="Proteomes" id="UP000504610">
    <property type="component" value="Chromosome 7"/>
</dbReference>
<gene>
    <name evidence="4" type="primary">LOC130497684</name>
</gene>
<dbReference type="OrthoDB" id="1113451at2759"/>
<dbReference type="AlphaFoldDB" id="A0A9W3C562"/>
<accession>A0A9W3C562</accession>
<sequence>MFQNASQLQASGKALMDPSTSHPPTPASFTPHRLPDPPDPPAFADRSDTSHHNHHLTKNPLTSRLTKIGFPSFDGSQLREWLSKCDQFFDIDGTQPELKVRLAALHLTGKANQWHVNYMSTRFGMFPSWSEYMVSISSRFSELYDDPLAKLVALRQNANSVVDYLDKFETARMRITLPEPHTVSIFLANLNSHLSLHTRQFVFSTVDGAARIAMLHESSLSHTPPKPATKAPFNPTHKYNQPYYPKPSYTTPLLPSPTTIKPALKAPNPTDKQPRKFSYQEMQDRRAKGLCMFCDEVYTPGHSAKHKRAQIFVMECEEDE</sequence>
<dbReference type="RefSeq" id="XP_056846670.1">
    <property type="nucleotide sequence ID" value="XM_056990690.1"/>
</dbReference>
<dbReference type="Pfam" id="PF03732">
    <property type="entry name" value="Retrotrans_gag"/>
    <property type="match status" value="1"/>
</dbReference>
<reference evidence="4" key="2">
    <citation type="submission" date="2025-08" db="UniProtKB">
        <authorList>
            <consortium name="RefSeq"/>
        </authorList>
    </citation>
    <scope>IDENTIFICATION</scope>
    <source>
        <tissue evidence="4">Leaf</tissue>
    </source>
</reference>
<evidence type="ECO:0000313" key="3">
    <source>
        <dbReference type="Proteomes" id="UP000504610"/>
    </source>
</evidence>